<reference evidence="3 4" key="1">
    <citation type="submission" date="2022-10" db="EMBL/GenBank/DDBJ databases">
        <title>Roseococcus glaciei nov., sp. nov., isolated from glacier.</title>
        <authorList>
            <person name="Liu Q."/>
            <person name="Xin Y.-H."/>
        </authorList>
    </citation>
    <scope>NUCLEOTIDE SEQUENCE [LARGE SCALE GENOMIC DNA]</scope>
    <source>
        <strain evidence="3 4">MDT2-1-1</strain>
    </source>
</reference>
<dbReference type="RefSeq" id="WP_301589259.1">
    <property type="nucleotide sequence ID" value="NZ_JAPFQI010000003.1"/>
</dbReference>
<evidence type="ECO:0000256" key="1">
    <source>
        <dbReference type="ARBA" id="ARBA00023002"/>
    </source>
</evidence>
<dbReference type="InterPro" id="IPR006076">
    <property type="entry name" value="FAD-dep_OxRdtase"/>
</dbReference>
<keyword evidence="1" id="KW-0560">Oxidoreductase</keyword>
<dbReference type="EMBL" id="JAPFQI010000003">
    <property type="protein sequence ID" value="MCW8085368.1"/>
    <property type="molecule type" value="Genomic_DNA"/>
</dbReference>
<proteinExistence type="predicted"/>
<protein>
    <submittedName>
        <fullName evidence="3">FAD-dependent oxidoreductase</fullName>
    </submittedName>
</protein>
<dbReference type="PANTHER" id="PTHR13847">
    <property type="entry name" value="SARCOSINE DEHYDROGENASE-RELATED"/>
    <property type="match status" value="1"/>
</dbReference>
<gene>
    <name evidence="3" type="ORF">OF850_07005</name>
</gene>
<dbReference type="SUPFAM" id="SSF54373">
    <property type="entry name" value="FAD-linked reductases, C-terminal domain"/>
    <property type="match status" value="1"/>
</dbReference>
<dbReference type="Pfam" id="PF01266">
    <property type="entry name" value="DAO"/>
    <property type="match status" value="1"/>
</dbReference>
<comment type="caution">
    <text evidence="3">The sequence shown here is derived from an EMBL/GenBank/DDBJ whole genome shotgun (WGS) entry which is preliminary data.</text>
</comment>
<dbReference type="Proteomes" id="UP001526430">
    <property type="component" value="Unassembled WGS sequence"/>
</dbReference>
<keyword evidence="4" id="KW-1185">Reference proteome</keyword>
<dbReference type="Gene3D" id="3.30.9.10">
    <property type="entry name" value="D-Amino Acid Oxidase, subunit A, domain 2"/>
    <property type="match status" value="1"/>
</dbReference>
<dbReference type="PANTHER" id="PTHR13847:SF289">
    <property type="entry name" value="GLYCINE OXIDASE"/>
    <property type="match status" value="1"/>
</dbReference>
<dbReference type="InterPro" id="IPR036188">
    <property type="entry name" value="FAD/NAD-bd_sf"/>
</dbReference>
<organism evidence="3 4">
    <name type="scientific">Sabulicella glaciei</name>
    <dbReference type="NCBI Taxonomy" id="2984948"/>
    <lineage>
        <taxon>Bacteria</taxon>
        <taxon>Pseudomonadati</taxon>
        <taxon>Pseudomonadota</taxon>
        <taxon>Alphaproteobacteria</taxon>
        <taxon>Acetobacterales</taxon>
        <taxon>Acetobacteraceae</taxon>
        <taxon>Sabulicella</taxon>
    </lineage>
</organism>
<evidence type="ECO:0000259" key="2">
    <source>
        <dbReference type="Pfam" id="PF01266"/>
    </source>
</evidence>
<evidence type="ECO:0000313" key="3">
    <source>
        <dbReference type="EMBL" id="MCW8085368.1"/>
    </source>
</evidence>
<feature type="domain" description="FAD dependent oxidoreductase" evidence="2">
    <location>
        <begin position="5"/>
        <end position="395"/>
    </location>
</feature>
<dbReference type="Gene3D" id="3.50.50.60">
    <property type="entry name" value="FAD/NAD(P)-binding domain"/>
    <property type="match status" value="2"/>
</dbReference>
<accession>A0ABT3NT88</accession>
<name>A0ABT3NT88_9PROT</name>
<sequence length="415" mass="44516">MSRPRILVVGAGIVGLCAAWHLQRAGAQVTVVDRAGPGEGTSSGNAGAISQGSVAPLAMPGVLKSVPGMLLDPKGALHIPPRAWPAALPWLWRFVLAARPERVQDIAEGMSQLLAGAETRHREILREEGAEELLRDEGQLYLYRDAAHLAKDESAWALRREYGQRTEILDRAGIEALENGISPDYTVGVFLPEQGHILNPLRHARVVARGVERLGGEIRRAEVTDLVTENGRVTGIRAGGETLLAEHVVLAAGTWSRDLLRRIGLDVPLIAQRGYHVMIPDPGLMPRRPLVPADRKAFVTPMEEGLRVAGTVEFGANDAPPSPRRAALLLDDLRKLLPGARAEGAKPFWMGHRPCLPDTLPVMGPVAARPGLWCCFGHGHLGLTASAPAGAMLARAMLGPPANTDLSAFALERFA</sequence>
<evidence type="ECO:0000313" key="4">
    <source>
        <dbReference type="Proteomes" id="UP001526430"/>
    </source>
</evidence>
<dbReference type="SUPFAM" id="SSF51905">
    <property type="entry name" value="FAD/NAD(P)-binding domain"/>
    <property type="match status" value="1"/>
</dbReference>